<organism evidence="1 2">
    <name type="scientific">Streptomyces coeruleofuscus</name>
    <dbReference type="NCBI Taxonomy" id="66879"/>
    <lineage>
        <taxon>Bacteria</taxon>
        <taxon>Bacillati</taxon>
        <taxon>Actinomycetota</taxon>
        <taxon>Actinomycetes</taxon>
        <taxon>Kitasatosporales</taxon>
        <taxon>Streptomycetaceae</taxon>
        <taxon>Streptomyces</taxon>
    </lineage>
</organism>
<dbReference type="EMBL" id="BAAASE010000004">
    <property type="protein sequence ID" value="GAA2400929.1"/>
    <property type="molecule type" value="Genomic_DNA"/>
</dbReference>
<name>A0ABN3ICS6_9ACTN</name>
<keyword evidence="2" id="KW-1185">Reference proteome</keyword>
<proteinExistence type="predicted"/>
<evidence type="ECO:0008006" key="3">
    <source>
        <dbReference type="Google" id="ProtNLM"/>
    </source>
</evidence>
<protein>
    <recommendedName>
        <fullName evidence="3">Integrase</fullName>
    </recommendedName>
</protein>
<sequence>MDPTEVAERASNSVEVLLSRYAKCIDGRQEIANRKIEQLLREYSDHARGR</sequence>
<comment type="caution">
    <text evidence="1">The sequence shown here is derived from an EMBL/GenBank/DDBJ whole genome shotgun (WGS) entry which is preliminary data.</text>
</comment>
<dbReference type="Proteomes" id="UP001499986">
    <property type="component" value="Unassembled WGS sequence"/>
</dbReference>
<evidence type="ECO:0000313" key="2">
    <source>
        <dbReference type="Proteomes" id="UP001499986"/>
    </source>
</evidence>
<gene>
    <name evidence="1" type="ORF">GCM10010255_37770</name>
</gene>
<reference evidence="1 2" key="1">
    <citation type="journal article" date="2019" name="Int. J. Syst. Evol. Microbiol.">
        <title>The Global Catalogue of Microorganisms (GCM) 10K type strain sequencing project: providing services to taxonomists for standard genome sequencing and annotation.</title>
        <authorList>
            <consortium name="The Broad Institute Genomics Platform"/>
            <consortium name="The Broad Institute Genome Sequencing Center for Infectious Disease"/>
            <person name="Wu L."/>
            <person name="Ma J."/>
        </authorList>
    </citation>
    <scope>NUCLEOTIDE SEQUENCE [LARGE SCALE GENOMIC DNA]</scope>
    <source>
        <strain evidence="1 2">JCM 4358</strain>
    </source>
</reference>
<accession>A0ABN3ICS6</accession>
<evidence type="ECO:0000313" key="1">
    <source>
        <dbReference type="EMBL" id="GAA2400929.1"/>
    </source>
</evidence>